<comment type="caution">
    <text evidence="5">The sequence shown here is derived from an EMBL/GenBank/DDBJ whole genome shotgun (WGS) entry which is preliminary data.</text>
</comment>
<dbReference type="Gene3D" id="1.25.40.120">
    <property type="entry name" value="Protein prenylyltransferase"/>
    <property type="match status" value="1"/>
</dbReference>
<dbReference type="AlphaFoldDB" id="A0AAV2U0B3"/>
<keyword evidence="4" id="KW-0677">Repeat</keyword>
<evidence type="ECO:0000256" key="3">
    <source>
        <dbReference type="ARBA" id="ARBA00022679"/>
    </source>
</evidence>
<evidence type="ECO:0000313" key="5">
    <source>
        <dbReference type="EMBL" id="CAL5142264.1"/>
    </source>
</evidence>
<dbReference type="Pfam" id="PF01239">
    <property type="entry name" value="PPTA"/>
    <property type="match status" value="1"/>
</dbReference>
<dbReference type="PROSITE" id="PS51147">
    <property type="entry name" value="PFTA"/>
    <property type="match status" value="1"/>
</dbReference>
<evidence type="ECO:0000313" key="6">
    <source>
        <dbReference type="Proteomes" id="UP001497525"/>
    </source>
</evidence>
<sequence length="330" mass="38116">MSGDTAFFDALEKCVGSCLEYDIIPHVDEINHQRLKQCGKALGICSCTSIIYAAYARKPLNSLTNAALLFLLLLSPNTTSFWNRRRAALLCGQLSASNELKLTALILRTYPRSNETIFHRQWVFKQYFSGDPQALVNEFSLCDRVADSYRFNYALWQYRRFLLDLIGSEGYQDEVERLENWLLTHPTDTSGWTYFIHLLEVMAAQSTSITHVRPLITRQLELTAQSLKLYPERECLWMVRRGLLTLLTKVDSSFHLSDPTVSEDPVVCSILHRFCQGAYTKVRTFEEFVHWCYSKNISGEPSTLKWKDIIRLRHMFWLARDSLQSSDATV</sequence>
<keyword evidence="3" id="KW-0808">Transferase</keyword>
<dbReference type="PANTHER" id="PTHR11129">
    <property type="entry name" value="PROTEIN FARNESYLTRANSFERASE ALPHA SUBUNIT/RAB GERANYLGERANYL TRANSFERASE ALPHA SUBUNIT"/>
    <property type="match status" value="1"/>
</dbReference>
<evidence type="ECO:0000256" key="2">
    <source>
        <dbReference type="ARBA" id="ARBA00022602"/>
    </source>
</evidence>
<comment type="similarity">
    <text evidence="1">Belongs to the protein prenyltransferase subunit alpha family.</text>
</comment>
<dbReference type="GO" id="GO:0005737">
    <property type="term" value="C:cytoplasm"/>
    <property type="evidence" value="ECO:0007669"/>
    <property type="project" value="TreeGrafter"/>
</dbReference>
<keyword evidence="2" id="KW-0637">Prenyltransferase</keyword>
<dbReference type="PANTHER" id="PTHR11129:SF3">
    <property type="entry name" value="PROTEIN PRENYLTRANSFERASE ALPHA SUBUNIT REPEAT-CONTAINING PROTEIN 1"/>
    <property type="match status" value="1"/>
</dbReference>
<gene>
    <name evidence="5" type="ORF">CDAUBV1_LOCUS17514</name>
</gene>
<evidence type="ECO:0000256" key="4">
    <source>
        <dbReference type="ARBA" id="ARBA00022737"/>
    </source>
</evidence>
<proteinExistence type="inferred from homology"/>
<protein>
    <recommendedName>
        <fullName evidence="7">Protein prenyltransferase alpha subunit repeat-containing protein 1</fullName>
    </recommendedName>
</protein>
<dbReference type="EMBL" id="CAXLJL010000989">
    <property type="protein sequence ID" value="CAL5142264.1"/>
    <property type="molecule type" value="Genomic_DNA"/>
</dbReference>
<evidence type="ECO:0000256" key="1">
    <source>
        <dbReference type="ARBA" id="ARBA00006734"/>
    </source>
</evidence>
<name>A0AAV2U0B3_CALDB</name>
<reference evidence="5" key="1">
    <citation type="submission" date="2024-06" db="EMBL/GenBank/DDBJ databases">
        <authorList>
            <person name="Liu X."/>
            <person name="Lenzi L."/>
            <person name="Haldenby T S."/>
            <person name="Uol C."/>
        </authorList>
    </citation>
    <scope>NUCLEOTIDE SEQUENCE</scope>
</reference>
<organism evidence="5 6">
    <name type="scientific">Calicophoron daubneyi</name>
    <name type="common">Rumen fluke</name>
    <name type="synonym">Paramphistomum daubneyi</name>
    <dbReference type="NCBI Taxonomy" id="300641"/>
    <lineage>
        <taxon>Eukaryota</taxon>
        <taxon>Metazoa</taxon>
        <taxon>Spiralia</taxon>
        <taxon>Lophotrochozoa</taxon>
        <taxon>Platyhelminthes</taxon>
        <taxon>Trematoda</taxon>
        <taxon>Digenea</taxon>
        <taxon>Plagiorchiida</taxon>
        <taxon>Pronocephalata</taxon>
        <taxon>Paramphistomoidea</taxon>
        <taxon>Paramphistomidae</taxon>
        <taxon>Calicophoron</taxon>
    </lineage>
</organism>
<evidence type="ECO:0008006" key="7">
    <source>
        <dbReference type="Google" id="ProtNLM"/>
    </source>
</evidence>
<dbReference type="GO" id="GO:0008318">
    <property type="term" value="F:protein prenyltransferase activity"/>
    <property type="evidence" value="ECO:0007669"/>
    <property type="project" value="InterPro"/>
</dbReference>
<dbReference type="SUPFAM" id="SSF48439">
    <property type="entry name" value="Protein prenylyltransferase"/>
    <property type="match status" value="1"/>
</dbReference>
<dbReference type="Proteomes" id="UP001497525">
    <property type="component" value="Unassembled WGS sequence"/>
</dbReference>
<accession>A0AAV2U0B3</accession>
<dbReference type="InterPro" id="IPR002088">
    <property type="entry name" value="Prenyl_trans_a"/>
</dbReference>